<evidence type="ECO:0000256" key="3">
    <source>
        <dbReference type="ARBA" id="ARBA00023096"/>
    </source>
</evidence>
<proteinExistence type="inferred from homology"/>
<organism evidence="4">
    <name type="scientific">marine metagenome</name>
    <dbReference type="NCBI Taxonomy" id="408172"/>
    <lineage>
        <taxon>unclassified sequences</taxon>
        <taxon>metagenomes</taxon>
        <taxon>ecological metagenomes</taxon>
    </lineage>
</organism>
<name>A0A381QIB7_9ZZZZ</name>
<gene>
    <name evidence="4" type="ORF">METZ01_LOCUS30237</name>
</gene>
<dbReference type="InterPro" id="IPR004569">
    <property type="entry name" value="PyrdxlP_synth_PdxJ"/>
</dbReference>
<evidence type="ECO:0000256" key="2">
    <source>
        <dbReference type="ARBA" id="ARBA00022679"/>
    </source>
</evidence>
<accession>A0A381QIB7</accession>
<sequence length="267" mass="29385">MTALSVNVNKVAWLRNARGGSRPDLSETTRTVIKAGANGITVHPRPDQRHIRPQDVIDIQAVISATNEVEFNIEGNPTAEPRENGYPGFYQLVEAAKPDQCTLVPDTEHQLTSDHGWELREATTFDSVRSIIAKYQDLGTRVSLFIDPDPDQISRARDVGADRIELYTGPYADSVATYGIDSEEAGKQWELYRRAVIHAKERGLGINAGHDLNLANLTRFCSIGDIDEVSIGHALIADALDHGLAVTVERYLEALRTAVSNDRMTPA</sequence>
<dbReference type="NCBIfam" id="TIGR00559">
    <property type="entry name" value="pdxJ"/>
    <property type="match status" value="1"/>
</dbReference>
<dbReference type="CDD" id="cd00003">
    <property type="entry name" value="PNPsynthase"/>
    <property type="match status" value="1"/>
</dbReference>
<dbReference type="GO" id="GO:0005829">
    <property type="term" value="C:cytosol"/>
    <property type="evidence" value="ECO:0007669"/>
    <property type="project" value="TreeGrafter"/>
</dbReference>
<evidence type="ECO:0000313" key="4">
    <source>
        <dbReference type="EMBL" id="SUZ77383.1"/>
    </source>
</evidence>
<dbReference type="NCBIfam" id="NF003626">
    <property type="entry name" value="PRK05265.1-4"/>
    <property type="match status" value="1"/>
</dbReference>
<evidence type="ECO:0000256" key="1">
    <source>
        <dbReference type="ARBA" id="ARBA00022490"/>
    </source>
</evidence>
<reference evidence="4" key="1">
    <citation type="submission" date="2018-05" db="EMBL/GenBank/DDBJ databases">
        <authorList>
            <person name="Lanie J.A."/>
            <person name="Ng W.-L."/>
            <person name="Kazmierczak K.M."/>
            <person name="Andrzejewski T.M."/>
            <person name="Davidsen T.M."/>
            <person name="Wayne K.J."/>
            <person name="Tettelin H."/>
            <person name="Glass J.I."/>
            <person name="Rusch D."/>
            <person name="Podicherti R."/>
            <person name="Tsui H.-C.T."/>
            <person name="Winkler M.E."/>
        </authorList>
    </citation>
    <scope>NUCLEOTIDE SEQUENCE</scope>
</reference>
<dbReference type="GO" id="GO:0033856">
    <property type="term" value="F:pyridoxine 5'-phosphate synthase activity"/>
    <property type="evidence" value="ECO:0007669"/>
    <property type="project" value="InterPro"/>
</dbReference>
<keyword evidence="2" id="KW-0808">Transferase</keyword>
<dbReference type="Pfam" id="PF03740">
    <property type="entry name" value="PdxJ"/>
    <property type="match status" value="1"/>
</dbReference>
<dbReference type="SUPFAM" id="SSF63892">
    <property type="entry name" value="Pyridoxine 5'-phosphate synthase"/>
    <property type="match status" value="1"/>
</dbReference>
<dbReference type="PANTHER" id="PTHR30456:SF0">
    <property type="entry name" value="PYRIDOXINE 5'-PHOSPHATE SYNTHASE"/>
    <property type="match status" value="1"/>
</dbReference>
<dbReference type="Gene3D" id="3.20.20.70">
    <property type="entry name" value="Aldolase class I"/>
    <property type="match status" value="1"/>
</dbReference>
<dbReference type="PANTHER" id="PTHR30456">
    <property type="entry name" value="PYRIDOXINE 5'-PHOSPHATE SYNTHASE"/>
    <property type="match status" value="1"/>
</dbReference>
<dbReference type="InterPro" id="IPR013785">
    <property type="entry name" value="Aldolase_TIM"/>
</dbReference>
<keyword evidence="3" id="KW-0664">Pyridoxine biosynthesis</keyword>
<dbReference type="AlphaFoldDB" id="A0A381QIB7"/>
<evidence type="ECO:0008006" key="5">
    <source>
        <dbReference type="Google" id="ProtNLM"/>
    </source>
</evidence>
<dbReference type="HAMAP" id="MF_00279">
    <property type="entry name" value="PdxJ"/>
    <property type="match status" value="1"/>
</dbReference>
<protein>
    <recommendedName>
        <fullName evidence="5">Pyridoxine 5'-phosphate synthase</fullName>
    </recommendedName>
</protein>
<keyword evidence="1" id="KW-0963">Cytoplasm</keyword>
<dbReference type="InterPro" id="IPR036130">
    <property type="entry name" value="Pyridoxine-5'_phos_synth"/>
</dbReference>
<dbReference type="EMBL" id="UINC01001315">
    <property type="protein sequence ID" value="SUZ77383.1"/>
    <property type="molecule type" value="Genomic_DNA"/>
</dbReference>
<dbReference type="GO" id="GO:0008615">
    <property type="term" value="P:pyridoxine biosynthetic process"/>
    <property type="evidence" value="ECO:0007669"/>
    <property type="project" value="UniProtKB-KW"/>
</dbReference>